<dbReference type="InterPro" id="IPR050429">
    <property type="entry name" value="PTS_Glucose_EIICBA"/>
</dbReference>
<feature type="non-terminal residue" evidence="11">
    <location>
        <position position="1"/>
    </location>
</feature>
<evidence type="ECO:0000256" key="4">
    <source>
        <dbReference type="ARBA" id="ARBA00022597"/>
    </source>
</evidence>
<evidence type="ECO:0000256" key="7">
    <source>
        <dbReference type="ARBA" id="ARBA00022989"/>
    </source>
</evidence>
<evidence type="ECO:0000256" key="9">
    <source>
        <dbReference type="SAM" id="Phobius"/>
    </source>
</evidence>
<keyword evidence="2" id="KW-0813">Transport</keyword>
<evidence type="ECO:0000256" key="1">
    <source>
        <dbReference type="ARBA" id="ARBA00004651"/>
    </source>
</evidence>
<dbReference type="PANTHER" id="PTHR30009">
    <property type="entry name" value="CYTOCHROME C-TYPE SYNTHESIS PROTEIN AND PTS TRANSMEMBRANE COMPONENT"/>
    <property type="match status" value="1"/>
</dbReference>
<dbReference type="EMBL" id="SCLC01001022">
    <property type="protein sequence ID" value="MBF4437504.1"/>
    <property type="molecule type" value="Genomic_DNA"/>
</dbReference>
<feature type="domain" description="PTS EIIC type-1" evidence="10">
    <location>
        <begin position="1"/>
        <end position="262"/>
    </location>
</feature>
<dbReference type="GO" id="GO:0005886">
    <property type="term" value="C:plasma membrane"/>
    <property type="evidence" value="ECO:0007669"/>
    <property type="project" value="UniProtKB-SubCell"/>
</dbReference>
<accession>A0AAW4BKZ8</accession>
<feature type="non-terminal residue" evidence="11">
    <location>
        <position position="262"/>
    </location>
</feature>
<evidence type="ECO:0000256" key="3">
    <source>
        <dbReference type="ARBA" id="ARBA00022475"/>
    </source>
</evidence>
<dbReference type="Pfam" id="PF02378">
    <property type="entry name" value="PTS_EIIC"/>
    <property type="match status" value="1"/>
</dbReference>
<dbReference type="AlphaFoldDB" id="A0AAW4BKZ8"/>
<dbReference type="InterPro" id="IPR013013">
    <property type="entry name" value="PTS_EIIC_1"/>
</dbReference>
<proteinExistence type="predicted"/>
<keyword evidence="8 9" id="KW-0472">Membrane</keyword>
<feature type="transmembrane region" description="Helical" evidence="9">
    <location>
        <begin position="242"/>
        <end position="261"/>
    </location>
</feature>
<gene>
    <name evidence="11" type="ORF">ERJ77_24070</name>
</gene>
<keyword evidence="6 9" id="KW-0812">Transmembrane</keyword>
<feature type="transmembrane region" description="Helical" evidence="9">
    <location>
        <begin position="85"/>
        <end position="105"/>
    </location>
</feature>
<dbReference type="InterPro" id="IPR003352">
    <property type="entry name" value="PTS_EIIC"/>
</dbReference>
<feature type="transmembrane region" description="Helical" evidence="9">
    <location>
        <begin position="47"/>
        <end position="65"/>
    </location>
</feature>
<dbReference type="PROSITE" id="PS51103">
    <property type="entry name" value="PTS_EIIC_TYPE_1"/>
    <property type="match status" value="1"/>
</dbReference>
<evidence type="ECO:0000313" key="12">
    <source>
        <dbReference type="Proteomes" id="UP000786185"/>
    </source>
</evidence>
<dbReference type="GO" id="GO:0009401">
    <property type="term" value="P:phosphoenolpyruvate-dependent sugar phosphotransferase system"/>
    <property type="evidence" value="ECO:0007669"/>
    <property type="project" value="UniProtKB-KW"/>
</dbReference>
<evidence type="ECO:0000256" key="2">
    <source>
        <dbReference type="ARBA" id="ARBA00022448"/>
    </source>
</evidence>
<comment type="subcellular location">
    <subcellularLocation>
        <location evidence="1">Cell membrane</location>
        <topology evidence="1">Multi-pass membrane protein</topology>
    </subcellularLocation>
</comment>
<dbReference type="GO" id="GO:0008982">
    <property type="term" value="F:protein-N(PI)-phosphohistidine-sugar phosphotransferase activity"/>
    <property type="evidence" value="ECO:0007669"/>
    <property type="project" value="InterPro"/>
</dbReference>
<evidence type="ECO:0000256" key="8">
    <source>
        <dbReference type="ARBA" id="ARBA00023136"/>
    </source>
</evidence>
<evidence type="ECO:0000259" key="10">
    <source>
        <dbReference type="PROSITE" id="PS51103"/>
    </source>
</evidence>
<evidence type="ECO:0000256" key="6">
    <source>
        <dbReference type="ARBA" id="ARBA00022692"/>
    </source>
</evidence>
<keyword evidence="4 11" id="KW-0762">Sugar transport</keyword>
<keyword evidence="5" id="KW-0598">Phosphotransferase system</keyword>
<dbReference type="GO" id="GO:1904659">
    <property type="term" value="P:D-glucose transmembrane transport"/>
    <property type="evidence" value="ECO:0007669"/>
    <property type="project" value="TreeGrafter"/>
</dbReference>
<reference evidence="11" key="1">
    <citation type="journal article" date="2021" name="PeerJ">
        <title>Analysis of 44 Vibrio anguillarum genomes reveals high genetic diversity.</title>
        <authorList>
            <person name="Hansen M.J."/>
            <person name="Dalsgaard I."/>
        </authorList>
    </citation>
    <scope>NUCLEOTIDE SEQUENCE</scope>
    <source>
        <strain evidence="11">850617-1/1</strain>
    </source>
</reference>
<keyword evidence="7 9" id="KW-1133">Transmembrane helix</keyword>
<dbReference type="GO" id="GO:0090564">
    <property type="term" value="F:protein-phosphocysteine-glucose phosphotransferase system transporter activity"/>
    <property type="evidence" value="ECO:0007669"/>
    <property type="project" value="TreeGrafter"/>
</dbReference>
<dbReference type="PANTHER" id="PTHR30009:SF20">
    <property type="entry name" value="PTS SYSTEM GLUCOSE-SPECIFIC EIICB COMPONENT-RELATED"/>
    <property type="match status" value="1"/>
</dbReference>
<evidence type="ECO:0000313" key="11">
    <source>
        <dbReference type="EMBL" id="MBF4437504.1"/>
    </source>
</evidence>
<evidence type="ECO:0000256" key="5">
    <source>
        <dbReference type="ARBA" id="ARBA00022683"/>
    </source>
</evidence>
<sequence>SAIVGYGIMVATLNVLADVEIGHARDALLAIGQTLDDSAIEAIRRKYETGVLGGILAGGVAAWAFNRFYKIQLPEYLGFFAGKRAVPIITGFLAIALGVILSFIWPPVGALIASFSDWAANQNPVTAFGIYGVIERSLIPFGLHHIWNVPFFYQAGECVNGAGQTVNGIMTCFLTADDASRAAGNGFGQLAGGYLFKMFGLPAAAFAIAHSAKPENRAKIMGIMASAALTSFLTGITEPIEFSFLFIAPVLYVVHALLAGLA</sequence>
<comment type="caution">
    <text evidence="11">The sequence shown here is derived from an EMBL/GenBank/DDBJ whole genome shotgun (WGS) entry which is preliminary data.</text>
</comment>
<protein>
    <submittedName>
        <fullName evidence="11">PTS glucose transporter subunit IIBC</fullName>
    </submittedName>
</protein>
<name>A0AAW4BKZ8_VIBAN</name>
<dbReference type="Proteomes" id="UP000786185">
    <property type="component" value="Unassembled WGS sequence"/>
</dbReference>
<organism evidence="11 12">
    <name type="scientific">Vibrio anguillarum</name>
    <name type="common">Listonella anguillarum</name>
    <dbReference type="NCBI Taxonomy" id="55601"/>
    <lineage>
        <taxon>Bacteria</taxon>
        <taxon>Pseudomonadati</taxon>
        <taxon>Pseudomonadota</taxon>
        <taxon>Gammaproteobacteria</taxon>
        <taxon>Vibrionales</taxon>
        <taxon>Vibrionaceae</taxon>
        <taxon>Vibrio</taxon>
    </lineage>
</organism>
<keyword evidence="3" id="KW-1003">Cell membrane</keyword>